<dbReference type="Proteomes" id="UP000593846">
    <property type="component" value="Chromosome"/>
</dbReference>
<name>A0A7U3RZL1_9CYAN</name>
<dbReference type="RefSeq" id="WP_200987444.1">
    <property type="nucleotide sequence ID" value="NZ_CP063311.1"/>
</dbReference>
<sequence>MLTKITESKLFEDLSPEQQELLAGGQFDDEMNQFDTQFPEEDSFDQRPRKRVRRIPIRLTGILEVVK</sequence>
<reference evidence="2" key="1">
    <citation type="submission" date="2020-10" db="EMBL/GenBank/DDBJ databases">
        <title>Genome-based taxonomic classification of the species Anabaenopsis elenkinii.</title>
        <authorList>
            <person name="Delbaje E."/>
            <person name="Andreote A.P.D."/>
            <person name="Pellegrinetti T.A."/>
            <person name="Cruz R.B."/>
            <person name="Branco L.H.Z."/>
            <person name="Fiore M.F."/>
        </authorList>
    </citation>
    <scope>NUCLEOTIDE SEQUENCE [LARGE SCALE GENOMIC DNA]</scope>
    <source>
        <strain evidence="2">CCIBt3563</strain>
    </source>
</reference>
<accession>A0A7U3RZL1</accession>
<evidence type="ECO:0000313" key="1">
    <source>
        <dbReference type="EMBL" id="QOV21801.1"/>
    </source>
</evidence>
<dbReference type="AlphaFoldDB" id="A0A7U3RZL1"/>
<proteinExistence type="predicted"/>
<protein>
    <submittedName>
        <fullName evidence="1">Uncharacterized protein</fullName>
    </submittedName>
</protein>
<dbReference type="KEGG" id="aee:IM676_13850"/>
<organism evidence="1 2">
    <name type="scientific">Anabaenopsis elenkinii CCIBt3563</name>
    <dbReference type="NCBI Taxonomy" id="2779889"/>
    <lineage>
        <taxon>Bacteria</taxon>
        <taxon>Bacillati</taxon>
        <taxon>Cyanobacteriota</taxon>
        <taxon>Cyanophyceae</taxon>
        <taxon>Nostocales</taxon>
        <taxon>Nodulariaceae</taxon>
        <taxon>Anabaenopsis</taxon>
    </lineage>
</organism>
<gene>
    <name evidence="1" type="ORF">IM676_13850</name>
</gene>
<keyword evidence="2" id="KW-1185">Reference proteome</keyword>
<dbReference type="EMBL" id="CP063311">
    <property type="protein sequence ID" value="QOV21801.1"/>
    <property type="molecule type" value="Genomic_DNA"/>
</dbReference>
<evidence type="ECO:0000313" key="2">
    <source>
        <dbReference type="Proteomes" id="UP000593846"/>
    </source>
</evidence>